<organism evidence="2 3">
    <name type="scientific">Galerina marginata (strain CBS 339.88)</name>
    <dbReference type="NCBI Taxonomy" id="685588"/>
    <lineage>
        <taxon>Eukaryota</taxon>
        <taxon>Fungi</taxon>
        <taxon>Dikarya</taxon>
        <taxon>Basidiomycota</taxon>
        <taxon>Agaricomycotina</taxon>
        <taxon>Agaricomycetes</taxon>
        <taxon>Agaricomycetidae</taxon>
        <taxon>Agaricales</taxon>
        <taxon>Agaricineae</taxon>
        <taxon>Strophariaceae</taxon>
        <taxon>Galerina</taxon>
    </lineage>
</organism>
<proteinExistence type="predicted"/>
<protein>
    <recommendedName>
        <fullName evidence="1">F-box domain-containing protein</fullName>
    </recommendedName>
</protein>
<dbReference type="EMBL" id="KL142403">
    <property type="protein sequence ID" value="KDR69276.1"/>
    <property type="molecule type" value="Genomic_DNA"/>
</dbReference>
<dbReference type="AlphaFoldDB" id="A0A067SEE4"/>
<gene>
    <name evidence="2" type="ORF">GALMADRAFT_926503</name>
</gene>
<dbReference type="OrthoDB" id="2884925at2759"/>
<dbReference type="Gene3D" id="1.20.1280.50">
    <property type="match status" value="1"/>
</dbReference>
<dbReference type="Pfam" id="PF12937">
    <property type="entry name" value="F-box-like"/>
    <property type="match status" value="1"/>
</dbReference>
<evidence type="ECO:0000259" key="1">
    <source>
        <dbReference type="Pfam" id="PF12937"/>
    </source>
</evidence>
<keyword evidence="3" id="KW-1185">Reference proteome</keyword>
<feature type="domain" description="F-box" evidence="1">
    <location>
        <begin position="71"/>
        <end position="135"/>
    </location>
</feature>
<dbReference type="STRING" id="685588.A0A067SEE4"/>
<dbReference type="HOGENOM" id="CLU_517822_0_0_1"/>
<evidence type="ECO:0000313" key="2">
    <source>
        <dbReference type="EMBL" id="KDR69276.1"/>
    </source>
</evidence>
<name>A0A067SEE4_GALM3</name>
<reference evidence="3" key="1">
    <citation type="journal article" date="2014" name="Proc. Natl. Acad. Sci. U.S.A.">
        <title>Extensive sampling of basidiomycete genomes demonstrates inadequacy of the white-rot/brown-rot paradigm for wood decay fungi.</title>
        <authorList>
            <person name="Riley R."/>
            <person name="Salamov A.A."/>
            <person name="Brown D.W."/>
            <person name="Nagy L.G."/>
            <person name="Floudas D."/>
            <person name="Held B.W."/>
            <person name="Levasseur A."/>
            <person name="Lombard V."/>
            <person name="Morin E."/>
            <person name="Otillar R."/>
            <person name="Lindquist E.A."/>
            <person name="Sun H."/>
            <person name="LaButti K.M."/>
            <person name="Schmutz J."/>
            <person name="Jabbour D."/>
            <person name="Luo H."/>
            <person name="Baker S.E."/>
            <person name="Pisabarro A.G."/>
            <person name="Walton J.D."/>
            <person name="Blanchette R.A."/>
            <person name="Henrissat B."/>
            <person name="Martin F."/>
            <person name="Cullen D."/>
            <person name="Hibbett D.S."/>
            <person name="Grigoriev I.V."/>
        </authorList>
    </citation>
    <scope>NUCLEOTIDE SEQUENCE [LARGE SCALE GENOMIC DNA]</scope>
    <source>
        <strain evidence="3">CBS 339.88</strain>
    </source>
</reference>
<dbReference type="Proteomes" id="UP000027222">
    <property type="component" value="Unassembled WGS sequence"/>
</dbReference>
<accession>A0A067SEE4</accession>
<dbReference type="InterPro" id="IPR001810">
    <property type="entry name" value="F-box_dom"/>
</dbReference>
<evidence type="ECO:0000313" key="3">
    <source>
        <dbReference type="Proteomes" id="UP000027222"/>
    </source>
</evidence>
<sequence length="561" mass="64263">MAPLDGNASIDDLLEGLKSKLESEVDGEELEALYISGSQRRAWISTWSRRIDESNKIARLLRHRLNRLPAINRLPFEIFGEIFLYLQSETSSSSFQLPITKPNLNQANSWTKVTHVCRHWRQSAQNNKALWCHIALGDKLTQPAFLAKSFLKLSHPLPIKIEQALGLLSPREEEEMNEFYRSLLDHPDRIFGLYIRGHLPDAAWDLLQSSMPKIVEVELCFELLHPPPGGIAPGEPVREGEIGNFLGGHTSSLQKLSLEHYSWPRQAYPALTHLYLVNEHHMDMVFEDEFYDVLQALSSTLQFLYLDDSGPIIEEPDEFFILPTEEKILMPMLQHIEMYPARAYRDTNCLLMILHNLRLPKIVTIVWFSRLTGSLSEYRPDRWGMSMTPPAENLACVANVICSAYRMDCHAVSGKTLHLDPHFTFFADLEVWLSLLPNVVTLGLPYYFGFQDYQDNTYRILELHPKLKTVCLYPGDHLVLLLSDIEMKEGFCPLLEVLIILDADYDDIPDESGSESRKLVSHGLEPLCLSADKSMVRRRLSLQTTYTLRFAMGHMDGLRLD</sequence>